<dbReference type="Proteomes" id="UP000322084">
    <property type="component" value="Unassembled WGS sequence"/>
</dbReference>
<sequence length="144" mass="16100">MSHSETDQLPQLHHILMQAQEHLDNPTIGLPLDFSFTWDGIVFQAHLGKPHFGQCTLNLRAQLGVLPFSAQDPEARKTAITETERSKSRAHDHILLDKTGRISLESATIFDTPTDFDSILETMTIILMSLDSKISSLRGRLPQA</sequence>
<organism evidence="2 4">
    <name type="scientific">Iodidimonas gelatinilytica</name>
    <dbReference type="NCBI Taxonomy" id="1236966"/>
    <lineage>
        <taxon>Bacteria</taxon>
        <taxon>Pseudomonadati</taxon>
        <taxon>Pseudomonadota</taxon>
        <taxon>Alphaproteobacteria</taxon>
        <taxon>Iodidimonadales</taxon>
        <taxon>Iodidimonadaceae</taxon>
        <taxon>Iodidimonas</taxon>
    </lineage>
</organism>
<dbReference type="Proteomes" id="UP000325187">
    <property type="component" value="Unassembled WGS sequence"/>
</dbReference>
<proteinExistence type="predicted"/>
<dbReference type="EMBL" id="BKCM01000004">
    <property type="protein sequence ID" value="GER00524.1"/>
    <property type="molecule type" value="Genomic_DNA"/>
</dbReference>
<dbReference type="EMBL" id="BKCL01000001">
    <property type="protein sequence ID" value="GEQ96929.1"/>
    <property type="molecule type" value="Genomic_DNA"/>
</dbReference>
<accession>A0A5A7MQ16</accession>
<evidence type="ECO:0000313" key="2">
    <source>
        <dbReference type="EMBL" id="GER00524.1"/>
    </source>
</evidence>
<keyword evidence="4" id="KW-1185">Reference proteome</keyword>
<evidence type="ECO:0008006" key="5">
    <source>
        <dbReference type="Google" id="ProtNLM"/>
    </source>
</evidence>
<accession>A0A5A7MYS5</accession>
<protein>
    <recommendedName>
        <fullName evidence="5">YbjN domain-containing protein</fullName>
    </recommendedName>
</protein>
<dbReference type="AlphaFoldDB" id="A0A5A7MYS5"/>
<name>A0A5A7MYS5_9PROT</name>
<reference evidence="3 4" key="1">
    <citation type="submission" date="2019-09" db="EMBL/GenBank/DDBJ databases">
        <title>NBRP : Genome information of microbial organism related human and environment.</title>
        <authorList>
            <person name="Hattori M."/>
            <person name="Oshima K."/>
            <person name="Inaba H."/>
            <person name="Suda W."/>
            <person name="Sakamoto M."/>
            <person name="Iino T."/>
            <person name="Kitahara M."/>
            <person name="Oshida Y."/>
            <person name="Iida T."/>
            <person name="Kudo T."/>
            <person name="Itoh T."/>
            <person name="Ohkuma M."/>
        </authorList>
    </citation>
    <scope>NUCLEOTIDE SEQUENCE [LARGE SCALE GENOMIC DNA]</scope>
    <source>
        <strain evidence="1 3">Hi-2</strain>
        <strain evidence="2 4">Mie-1</strain>
    </source>
</reference>
<evidence type="ECO:0000313" key="4">
    <source>
        <dbReference type="Proteomes" id="UP000325187"/>
    </source>
</evidence>
<comment type="caution">
    <text evidence="2">The sequence shown here is derived from an EMBL/GenBank/DDBJ whole genome shotgun (WGS) entry which is preliminary data.</text>
</comment>
<evidence type="ECO:0000313" key="3">
    <source>
        <dbReference type="Proteomes" id="UP000322084"/>
    </source>
</evidence>
<evidence type="ECO:0000313" key="1">
    <source>
        <dbReference type="EMBL" id="GEQ96929.1"/>
    </source>
</evidence>
<gene>
    <name evidence="1" type="ORF">JCM17844_05660</name>
    <name evidence="2" type="ORF">JCM17845_11470</name>
</gene>